<comment type="function">
    <text evidence="5">Possible metal-dependent hydrolase.</text>
</comment>
<organism evidence="7 8">
    <name type="scientific">Fictibacillus aquaticus</name>
    <dbReference type="NCBI Taxonomy" id="2021314"/>
    <lineage>
        <taxon>Bacteria</taxon>
        <taxon>Bacillati</taxon>
        <taxon>Bacillota</taxon>
        <taxon>Bacilli</taxon>
        <taxon>Bacillales</taxon>
        <taxon>Fictibacillaceae</taxon>
        <taxon>Fictibacillus</taxon>
    </lineage>
</organism>
<dbReference type="OrthoDB" id="9796039at2"/>
<feature type="binding site" evidence="5">
    <location>
        <position position="156"/>
    </location>
    <ligand>
        <name>Zn(2+)</name>
        <dbReference type="ChEBI" id="CHEBI:29105"/>
    </ligand>
</feature>
<comment type="caution">
    <text evidence="7">The sequence shown here is derived from an EMBL/GenBank/DDBJ whole genome shotgun (WGS) entry which is preliminary data.</text>
</comment>
<feature type="binding site" evidence="5">
    <location>
        <position position="65"/>
    </location>
    <ligand>
        <name>Zn(2+)</name>
        <dbReference type="ChEBI" id="CHEBI:29105"/>
    </ligand>
</feature>
<dbReference type="NCBIfam" id="NF009807">
    <property type="entry name" value="PRK13291.1"/>
    <property type="match status" value="1"/>
</dbReference>
<evidence type="ECO:0000313" key="7">
    <source>
        <dbReference type="EMBL" id="OYD58611.1"/>
    </source>
</evidence>
<protein>
    <recommendedName>
        <fullName evidence="5">Putative metal-dependent hydrolase CGZ90_01535</fullName>
        <ecNumber evidence="5">3.-.-.-</ecNumber>
    </recommendedName>
</protein>
<keyword evidence="4 5" id="KW-0862">Zinc</keyword>
<comment type="subunit">
    <text evidence="5">Homodimer.</text>
</comment>
<evidence type="ECO:0000256" key="4">
    <source>
        <dbReference type="ARBA" id="ARBA00022833"/>
    </source>
</evidence>
<name>A0A235FBD2_9BACL</name>
<dbReference type="InterPro" id="IPR024775">
    <property type="entry name" value="DinB-like"/>
</dbReference>
<dbReference type="EC" id="3.-.-.-" evidence="5"/>
<dbReference type="HAMAP" id="MF_01256">
    <property type="entry name" value="YfiT_hydrol"/>
    <property type="match status" value="1"/>
</dbReference>
<comment type="subcellular location">
    <subcellularLocation>
        <location evidence="5">Cytoplasm</location>
    </subcellularLocation>
</comment>
<evidence type="ECO:0000256" key="5">
    <source>
        <dbReference type="HAMAP-Rule" id="MF_01256"/>
    </source>
</evidence>
<dbReference type="AlphaFoldDB" id="A0A235FBD2"/>
<evidence type="ECO:0000313" key="8">
    <source>
        <dbReference type="Proteomes" id="UP000215059"/>
    </source>
</evidence>
<dbReference type="RefSeq" id="WP_094250572.1">
    <property type="nucleotide sequence ID" value="NZ_JBHLXL010000001.1"/>
</dbReference>
<comment type="cofactor">
    <cofactor evidence="5">
        <name>Zn(2+)</name>
        <dbReference type="ChEBI" id="CHEBI:29105"/>
    </cofactor>
    <text evidence="5">Binds 1 zinc ion per subunit.</text>
</comment>
<sequence length="173" mass="19972">MNDLQYPVGQFSNDTEATPDMVNEWIKEIEEAPEKLKEAVKGLNDEQLDTAYRPGGWTVRQVVHHLPDSHLNGVIRFKLALTENSPLIKDYEESEWAMLSDYQSPITVSISLLEALHDRWSILLRTLEPADLIRTFVHPDKGSIKLRTAIGIYAWHSRHHIAHITELRARLNW</sequence>
<dbReference type="GO" id="GO:0016787">
    <property type="term" value="F:hydrolase activity"/>
    <property type="evidence" value="ECO:0007669"/>
    <property type="project" value="UniProtKB-UniRule"/>
</dbReference>
<proteinExistence type="inferred from homology"/>
<dbReference type="Proteomes" id="UP000215059">
    <property type="component" value="Unassembled WGS sequence"/>
</dbReference>
<keyword evidence="2 5" id="KW-0479">Metal-binding</keyword>
<dbReference type="SUPFAM" id="SSF109854">
    <property type="entry name" value="DinB/YfiT-like putative metalloenzymes"/>
    <property type="match status" value="1"/>
</dbReference>
<evidence type="ECO:0000259" key="6">
    <source>
        <dbReference type="Pfam" id="PF12867"/>
    </source>
</evidence>
<evidence type="ECO:0000256" key="2">
    <source>
        <dbReference type="ARBA" id="ARBA00022723"/>
    </source>
</evidence>
<dbReference type="EMBL" id="NOII01000001">
    <property type="protein sequence ID" value="OYD58611.1"/>
    <property type="molecule type" value="Genomic_DNA"/>
</dbReference>
<keyword evidence="1 5" id="KW-0963">Cytoplasm</keyword>
<evidence type="ECO:0000256" key="1">
    <source>
        <dbReference type="ARBA" id="ARBA00022490"/>
    </source>
</evidence>
<keyword evidence="3 5" id="KW-0378">Hydrolase</keyword>
<dbReference type="GO" id="GO:0008270">
    <property type="term" value="F:zinc ion binding"/>
    <property type="evidence" value="ECO:0007669"/>
    <property type="project" value="UniProtKB-UniRule"/>
</dbReference>
<feature type="binding site" evidence="5">
    <location>
        <position position="160"/>
    </location>
    <ligand>
        <name>Zn(2+)</name>
        <dbReference type="ChEBI" id="CHEBI:29105"/>
    </ligand>
</feature>
<reference evidence="7 8" key="1">
    <citation type="submission" date="2017-07" db="EMBL/GenBank/DDBJ databases">
        <title>Fictibacillus sp. nov. GDSW-R2A3 Genome sequencing and assembly.</title>
        <authorList>
            <person name="Mayilraj S."/>
        </authorList>
    </citation>
    <scope>NUCLEOTIDE SEQUENCE [LARGE SCALE GENOMIC DNA]</scope>
    <source>
        <strain evidence="7 8">GDSW-R2A3</strain>
    </source>
</reference>
<dbReference type="Pfam" id="PF12867">
    <property type="entry name" value="DinB_2"/>
    <property type="match status" value="1"/>
</dbReference>
<dbReference type="Gene3D" id="1.20.120.450">
    <property type="entry name" value="dinb family like domain"/>
    <property type="match status" value="1"/>
</dbReference>
<dbReference type="GO" id="GO:0005737">
    <property type="term" value="C:cytoplasm"/>
    <property type="evidence" value="ECO:0007669"/>
    <property type="project" value="UniProtKB-SubCell"/>
</dbReference>
<dbReference type="InterPro" id="IPR023774">
    <property type="entry name" value="Put_metal_dep_hydrolase_YfiT"/>
</dbReference>
<feature type="domain" description="DinB-like" evidence="6">
    <location>
        <begin position="29"/>
        <end position="164"/>
    </location>
</feature>
<evidence type="ECO:0000256" key="3">
    <source>
        <dbReference type="ARBA" id="ARBA00022801"/>
    </source>
</evidence>
<gene>
    <name evidence="7" type="ORF">CGZ90_01535</name>
</gene>
<comment type="similarity">
    <text evidence="5">Belongs to the metal hydrolase YfiT family.</text>
</comment>
<accession>A0A235FBD2</accession>
<dbReference type="InterPro" id="IPR034660">
    <property type="entry name" value="DinB/YfiT-like"/>
</dbReference>
<keyword evidence="8" id="KW-1185">Reference proteome</keyword>